<proteinExistence type="predicted"/>
<keyword evidence="2" id="KW-0812">Transmembrane</keyword>
<keyword evidence="2" id="KW-0472">Membrane</keyword>
<feature type="region of interest" description="Disordered" evidence="1">
    <location>
        <begin position="32"/>
        <end position="91"/>
    </location>
</feature>
<reference evidence="3" key="1">
    <citation type="submission" date="2020-10" db="EMBL/GenBank/DDBJ databases">
        <authorList>
            <person name="Castelo-Branco R."/>
            <person name="Eusebio N."/>
            <person name="Adriana R."/>
            <person name="Vieira A."/>
            <person name="Brugerolle De Fraissinette N."/>
            <person name="Rezende De Castro R."/>
            <person name="Schneider M.P."/>
            <person name="Vasconcelos V."/>
            <person name="Leao P.N."/>
        </authorList>
    </citation>
    <scope>NUCLEOTIDE SEQUENCE</scope>
    <source>
        <strain evidence="3">LEGE 11479</strain>
    </source>
</reference>
<feature type="compositionally biased region" description="Low complexity" evidence="1">
    <location>
        <begin position="41"/>
        <end position="55"/>
    </location>
</feature>
<gene>
    <name evidence="3" type="ORF">IQ260_14915</name>
</gene>
<evidence type="ECO:0000256" key="2">
    <source>
        <dbReference type="SAM" id="Phobius"/>
    </source>
</evidence>
<keyword evidence="2" id="KW-1133">Transmembrane helix</keyword>
<accession>A0A929FAF5</accession>
<dbReference type="RefSeq" id="WP_193993898.1">
    <property type="nucleotide sequence ID" value="NZ_JADEXP010000129.1"/>
</dbReference>
<sequence>MKTNSDADSKGQYLVLMTTSISAQLLIQPAFAHENHHGMEEPSSSSTESAPATTTDGDDPSNEGEKPSELTTETVAAPTAQTPTSQGQLSDEFSIGLGESLLGLILVGPFLLMSLKRMCN</sequence>
<dbReference type="EMBL" id="JADEXP010000129">
    <property type="protein sequence ID" value="MBE9067943.1"/>
    <property type="molecule type" value="Genomic_DNA"/>
</dbReference>
<name>A0A929FAF5_LEPEC</name>
<evidence type="ECO:0000256" key="1">
    <source>
        <dbReference type="SAM" id="MobiDB-lite"/>
    </source>
</evidence>
<comment type="caution">
    <text evidence="3">The sequence shown here is derived from an EMBL/GenBank/DDBJ whole genome shotgun (WGS) entry which is preliminary data.</text>
</comment>
<dbReference type="AlphaFoldDB" id="A0A929FAF5"/>
<dbReference type="Proteomes" id="UP000615026">
    <property type="component" value="Unassembled WGS sequence"/>
</dbReference>
<feature type="compositionally biased region" description="Polar residues" evidence="1">
    <location>
        <begin position="69"/>
        <end position="91"/>
    </location>
</feature>
<keyword evidence="4" id="KW-1185">Reference proteome</keyword>
<feature type="transmembrane region" description="Helical" evidence="2">
    <location>
        <begin position="93"/>
        <end position="115"/>
    </location>
</feature>
<evidence type="ECO:0000313" key="4">
    <source>
        <dbReference type="Proteomes" id="UP000615026"/>
    </source>
</evidence>
<organism evidence="3 4">
    <name type="scientific">Leptolyngbya cf. ectocarpi LEGE 11479</name>
    <dbReference type="NCBI Taxonomy" id="1828722"/>
    <lineage>
        <taxon>Bacteria</taxon>
        <taxon>Bacillati</taxon>
        <taxon>Cyanobacteriota</taxon>
        <taxon>Cyanophyceae</taxon>
        <taxon>Leptolyngbyales</taxon>
        <taxon>Leptolyngbyaceae</taxon>
        <taxon>Leptolyngbya group</taxon>
        <taxon>Leptolyngbya</taxon>
    </lineage>
</organism>
<evidence type="ECO:0000313" key="3">
    <source>
        <dbReference type="EMBL" id="MBE9067943.1"/>
    </source>
</evidence>
<protein>
    <submittedName>
        <fullName evidence="3">Uncharacterized protein</fullName>
    </submittedName>
</protein>